<evidence type="ECO:0000313" key="1">
    <source>
        <dbReference type="EMBL" id="OCJ32667.1"/>
    </source>
</evidence>
<name>A0AB36EKS0_AGRTU</name>
<accession>A0AB36EKS0</accession>
<evidence type="ECO:0000313" key="2">
    <source>
        <dbReference type="Proteomes" id="UP000093451"/>
    </source>
</evidence>
<dbReference type="AlphaFoldDB" id="A0AB36EKS0"/>
<dbReference type="EMBL" id="LXKT01000029">
    <property type="protein sequence ID" value="OCJ32667.1"/>
    <property type="molecule type" value="Genomic_DNA"/>
</dbReference>
<reference evidence="1 2" key="1">
    <citation type="journal article" date="2016" name="PeerJ">
        <title>Gall-ID: tools for genotyping gall-causing phytopathogenic bacteria.</title>
        <authorList>
            <person name="Davis E.W.II."/>
            <person name="Weisberg A.J."/>
            <person name="Tabima J.F."/>
            <person name="Grunwald N.J."/>
            <person name="Chang J.H."/>
        </authorList>
    </citation>
    <scope>NUCLEOTIDE SEQUENCE [LARGE SCALE GENOMIC DNA]</scope>
    <source>
        <strain evidence="1 2">N2/73</strain>
    </source>
</reference>
<dbReference type="SUPFAM" id="SSF52540">
    <property type="entry name" value="P-loop containing nucleoside triphosphate hydrolases"/>
    <property type="match status" value="1"/>
</dbReference>
<dbReference type="InterPro" id="IPR027417">
    <property type="entry name" value="P-loop_NTPase"/>
</dbReference>
<gene>
    <name evidence="1" type="ORF">A6U91_20925</name>
</gene>
<proteinExistence type="predicted"/>
<sequence length="636" mass="71690">MNPFLRRATEYIRDTTAFLAITSPEPIKTFIANHRRVNDLLDFPVRVIGSPGTGKTMMASLVEFRLIESILQDQSSQGNRALAAALSAARFADGEKPLVAAIRIPMESEYREFWELPYETAVKTKLVLSLIQARAILGLIRTLTANKQREIDDIRFITRPEAEAQLIQIGGDESKEIRERAREVETLVYNIGASLLPPALSDIPDEVQKPYQPFETIREVEITWRDERIRLRPLVILDDVHSLHPEQYAALFRSLAKREIRIGRWVMMRMDTLSPSAVFRSSDDDALPGLKHDRDFIDVVMEGAANRKGERKQFRKMANDMANRYLKLVEALNDRGHQTMHSLLSEVLPTPPEGKLKELEAAISRDQRQLTISASRRAALEEEVDSYAKGAKSYDLTEDMRLAMMRILMHRYANRVSTQTLELFDDPEPTQPVKASSGVADGARVHLHHRLGRPLHYGMNDLCDASGENAELFLQLAGSLVSRMETKAIRNLDPTLTPSQQQDELRNKARDIIQKWSFPYARKVEGLVERLAMQCVENALLPNAPLKEGANTIGILESEIKSLLASNDELALVLKYAIAYGAMSAVRDYGQGGKMWCLLELSGPVCIKYGLGFDRGNFLERKVSDLQALISEQKDA</sequence>
<protein>
    <submittedName>
        <fullName evidence="1">Uncharacterized protein</fullName>
    </submittedName>
</protein>
<organism evidence="1 2">
    <name type="scientific">Agrobacterium tumefaciens</name>
    <dbReference type="NCBI Taxonomy" id="358"/>
    <lineage>
        <taxon>Bacteria</taxon>
        <taxon>Pseudomonadati</taxon>
        <taxon>Pseudomonadota</taxon>
        <taxon>Alphaproteobacteria</taxon>
        <taxon>Hyphomicrobiales</taxon>
        <taxon>Rhizobiaceae</taxon>
        <taxon>Rhizobium/Agrobacterium group</taxon>
        <taxon>Agrobacterium</taxon>
        <taxon>Agrobacterium tumefaciens complex</taxon>
    </lineage>
</organism>
<comment type="caution">
    <text evidence="1">The sequence shown here is derived from an EMBL/GenBank/DDBJ whole genome shotgun (WGS) entry which is preliminary data.</text>
</comment>
<dbReference type="Proteomes" id="UP000093451">
    <property type="component" value="Unassembled WGS sequence"/>
</dbReference>